<dbReference type="NCBIfam" id="TIGR02448">
    <property type="entry name" value="conserverd hypothetical protein"/>
    <property type="match status" value="1"/>
</dbReference>
<keyword evidence="2" id="KW-0378">Hydrolase</keyword>
<keyword evidence="2" id="KW-0347">Helicase</keyword>
<dbReference type="AlphaFoldDB" id="A0A1C2E719"/>
<dbReference type="Pfam" id="PF09498">
    <property type="entry name" value="DUF2388"/>
    <property type="match status" value="1"/>
</dbReference>
<proteinExistence type="predicted"/>
<keyword evidence="2" id="KW-0547">Nucleotide-binding</keyword>
<feature type="chain" id="PRO_5008660125" evidence="1">
    <location>
        <begin position="22"/>
        <end position="105"/>
    </location>
</feature>
<gene>
    <name evidence="2" type="ORF">BBI10_08250</name>
</gene>
<evidence type="ECO:0000256" key="1">
    <source>
        <dbReference type="SAM" id="SignalP"/>
    </source>
</evidence>
<accession>A0A1C2E719</accession>
<dbReference type="RefSeq" id="WP_065988269.1">
    <property type="nucleotide sequence ID" value="NZ_MDEN01000059.1"/>
</dbReference>
<dbReference type="EMBL" id="MDEN01000059">
    <property type="protein sequence ID" value="OCX22726.1"/>
    <property type="molecule type" value="Genomic_DNA"/>
</dbReference>
<dbReference type="OrthoDB" id="7022011at2"/>
<keyword evidence="1" id="KW-0732">Signal</keyword>
<comment type="caution">
    <text evidence="2">The sequence shown here is derived from an EMBL/GenBank/DDBJ whole genome shotgun (WGS) entry which is preliminary data.</text>
</comment>
<dbReference type="Proteomes" id="UP000095143">
    <property type="component" value="Unassembled WGS sequence"/>
</dbReference>
<protein>
    <submittedName>
        <fullName evidence="2">Holliday junction resolvasome, helicase subunit</fullName>
    </submittedName>
</protein>
<dbReference type="InterPro" id="IPR012661">
    <property type="entry name" value="CHP02448"/>
</dbReference>
<dbReference type="GO" id="GO:0004386">
    <property type="term" value="F:helicase activity"/>
    <property type="evidence" value="ECO:0007669"/>
    <property type="project" value="UniProtKB-KW"/>
</dbReference>
<sequence length="105" mass="10851">MSRVRLLSAAFLIVAATGAQASSFVVTTDTIVRALDASSNATSKISSSFHDDKIVLAARDDAASFVASEGELRGVKLQGALQHIREVAPGLQASDAQLAQAILAI</sequence>
<reference evidence="2 3" key="1">
    <citation type="submission" date="2016-08" db="EMBL/GenBank/DDBJ databases">
        <title>Whole genome sequence of Pseudomonas graminis strain UASWS1507, a potential biological control agent for agriculture.</title>
        <authorList>
            <person name="Crovadore J."/>
            <person name="Calmin G."/>
            <person name="Chablais R."/>
            <person name="Cochard B."/>
            <person name="Lefort F."/>
        </authorList>
    </citation>
    <scope>NUCLEOTIDE SEQUENCE [LARGE SCALE GENOMIC DNA]</scope>
    <source>
        <strain evidence="2 3">UASWS1507</strain>
    </source>
</reference>
<name>A0A1C2E719_9PSED</name>
<feature type="signal peptide" evidence="1">
    <location>
        <begin position="1"/>
        <end position="21"/>
    </location>
</feature>
<evidence type="ECO:0000313" key="2">
    <source>
        <dbReference type="EMBL" id="OCX22726.1"/>
    </source>
</evidence>
<organism evidence="2 3">
    <name type="scientific">Pseudomonas graminis</name>
    <dbReference type="NCBI Taxonomy" id="158627"/>
    <lineage>
        <taxon>Bacteria</taxon>
        <taxon>Pseudomonadati</taxon>
        <taxon>Pseudomonadota</taxon>
        <taxon>Gammaproteobacteria</taxon>
        <taxon>Pseudomonadales</taxon>
        <taxon>Pseudomonadaceae</taxon>
        <taxon>Pseudomonas</taxon>
    </lineage>
</organism>
<evidence type="ECO:0000313" key="3">
    <source>
        <dbReference type="Proteomes" id="UP000095143"/>
    </source>
</evidence>
<keyword evidence="2" id="KW-0067">ATP-binding</keyword>